<dbReference type="PANTHER" id="PTHR43369">
    <property type="entry name" value="PHOSPHORIBOSYLGLYCINAMIDE FORMYLTRANSFERASE"/>
    <property type="match status" value="1"/>
</dbReference>
<comment type="caution">
    <text evidence="6">The sequence shown here is derived from an EMBL/GenBank/DDBJ whole genome shotgun (WGS) entry which is preliminary data.</text>
</comment>
<dbReference type="EMBL" id="REFZ01000027">
    <property type="protein sequence ID" value="RQG96181.1"/>
    <property type="molecule type" value="Genomic_DNA"/>
</dbReference>
<keyword evidence="4" id="KW-0658">Purine biosynthesis</keyword>
<proteinExistence type="predicted"/>
<sequence length="231" mass="26242">MNSYPKSKSVVFLTPPDGKGKRVLDILFRDTDFCERNDLSVVLSSSDHQEYYKKRGIEAVVTNNVANPVDAIDEVVDDPEYIVACGWPAKIDSETLNFPTKAALNCHSSYLPDYKGQSVYRVQWAHAEENGGATIHHMTEELDEGRIVCRQQFHISLFDTPFDIMQRYTELTAALVRESILLTDTGYEGRDHAGGRYYSKISWKKTIAYGIINHILRGIGLDKRLKILPQR</sequence>
<protein>
    <recommendedName>
        <fullName evidence="2">phosphoribosylglycinamide formyltransferase 1</fullName>
        <ecNumber evidence="2">2.1.2.2</ecNumber>
    </recommendedName>
</protein>
<evidence type="ECO:0000313" key="7">
    <source>
        <dbReference type="Proteomes" id="UP000281431"/>
    </source>
</evidence>
<dbReference type="EC" id="2.1.2.2" evidence="2"/>
<dbReference type="InterPro" id="IPR002376">
    <property type="entry name" value="Formyl_transf_N"/>
</dbReference>
<dbReference type="Gene3D" id="3.40.50.12230">
    <property type="match status" value="1"/>
</dbReference>
<evidence type="ECO:0000256" key="4">
    <source>
        <dbReference type="ARBA" id="ARBA00022755"/>
    </source>
</evidence>
<dbReference type="Proteomes" id="UP000281431">
    <property type="component" value="Unassembled WGS sequence"/>
</dbReference>
<name>A0A3N6MJX2_NATCH</name>
<organism evidence="6 7">
    <name type="scientific">Natrarchaeobius chitinivorans</name>
    <dbReference type="NCBI Taxonomy" id="1679083"/>
    <lineage>
        <taxon>Archaea</taxon>
        <taxon>Methanobacteriati</taxon>
        <taxon>Methanobacteriota</taxon>
        <taxon>Stenosarchaea group</taxon>
        <taxon>Halobacteria</taxon>
        <taxon>Halobacteriales</taxon>
        <taxon>Natrialbaceae</taxon>
        <taxon>Natrarchaeobius</taxon>
    </lineage>
</organism>
<dbReference type="GO" id="GO:0005829">
    <property type="term" value="C:cytosol"/>
    <property type="evidence" value="ECO:0007669"/>
    <property type="project" value="TreeGrafter"/>
</dbReference>
<evidence type="ECO:0000313" key="6">
    <source>
        <dbReference type="EMBL" id="RQG96181.1"/>
    </source>
</evidence>
<dbReference type="OrthoDB" id="241025at2157"/>
<keyword evidence="3" id="KW-0808">Transferase</keyword>
<dbReference type="AlphaFoldDB" id="A0A3N6MJX2"/>
<feature type="domain" description="Formyl transferase N-terminal" evidence="5">
    <location>
        <begin position="78"/>
        <end position="174"/>
    </location>
</feature>
<evidence type="ECO:0000256" key="3">
    <source>
        <dbReference type="ARBA" id="ARBA00022679"/>
    </source>
</evidence>
<reference evidence="6 7" key="1">
    <citation type="submission" date="2018-10" db="EMBL/GenBank/DDBJ databases">
        <title>Natrarchaeobius chitinivorans gen. nov., sp. nov., and Natrarchaeobius haloalkaliphilus sp. nov., alkaliphilic, chitin-utilizing haloarchaea from hypersaline alkaline lakes.</title>
        <authorList>
            <person name="Sorokin D.Y."/>
            <person name="Elcheninov A.G."/>
            <person name="Kostrikina N.A."/>
            <person name="Bale N.J."/>
            <person name="Sinninghe Damste J.S."/>
            <person name="Khijniak T.V."/>
            <person name="Kublanov I.V."/>
            <person name="Toshchakov S.V."/>
        </authorList>
    </citation>
    <scope>NUCLEOTIDE SEQUENCE [LARGE SCALE GENOMIC DNA]</scope>
    <source>
        <strain evidence="6 7">AArcht7</strain>
    </source>
</reference>
<comment type="pathway">
    <text evidence="1">Purine metabolism; IMP biosynthesis via de novo pathway; N(2)-formyl-N(1)-(5-phospho-D-ribosyl)glycinamide from N(1)-(5-phospho-D-ribosyl)glycinamide (10-formyl THF route): step 1/1.</text>
</comment>
<dbReference type="InterPro" id="IPR036477">
    <property type="entry name" value="Formyl_transf_N_sf"/>
</dbReference>
<evidence type="ECO:0000256" key="2">
    <source>
        <dbReference type="ARBA" id="ARBA00012254"/>
    </source>
</evidence>
<dbReference type="GO" id="GO:0004644">
    <property type="term" value="F:phosphoribosylglycinamide formyltransferase activity"/>
    <property type="evidence" value="ECO:0007669"/>
    <property type="project" value="UniProtKB-EC"/>
</dbReference>
<gene>
    <name evidence="6" type="ORF">EA472_20865</name>
</gene>
<evidence type="ECO:0000259" key="5">
    <source>
        <dbReference type="Pfam" id="PF00551"/>
    </source>
</evidence>
<dbReference type="SUPFAM" id="SSF53328">
    <property type="entry name" value="Formyltransferase"/>
    <property type="match status" value="1"/>
</dbReference>
<dbReference type="PANTHER" id="PTHR43369:SF2">
    <property type="entry name" value="PHOSPHORIBOSYLGLYCINAMIDE FORMYLTRANSFERASE"/>
    <property type="match status" value="1"/>
</dbReference>
<keyword evidence="7" id="KW-1185">Reference proteome</keyword>
<accession>A0A3N6MJX2</accession>
<dbReference type="Pfam" id="PF00551">
    <property type="entry name" value="Formyl_trans_N"/>
    <property type="match status" value="1"/>
</dbReference>
<evidence type="ECO:0000256" key="1">
    <source>
        <dbReference type="ARBA" id="ARBA00005054"/>
    </source>
</evidence>
<dbReference type="GO" id="GO:0006189">
    <property type="term" value="P:'de novo' IMP biosynthetic process"/>
    <property type="evidence" value="ECO:0007669"/>
    <property type="project" value="TreeGrafter"/>
</dbReference>